<dbReference type="InterPro" id="IPR036250">
    <property type="entry name" value="AcylCo_DH-like_C"/>
</dbReference>
<keyword evidence="5 6" id="KW-0560">Oxidoreductase</keyword>
<dbReference type="GeneID" id="55596203"/>
<keyword evidence="3 6" id="KW-0285">Flavoprotein</keyword>
<dbReference type="Pfam" id="PF00441">
    <property type="entry name" value="Acyl-CoA_dh_1"/>
    <property type="match status" value="1"/>
</dbReference>
<feature type="domain" description="Acyl-CoA oxidase/dehydrogenase middle" evidence="8">
    <location>
        <begin position="123"/>
        <end position="218"/>
    </location>
</feature>
<dbReference type="PROSITE" id="PS00072">
    <property type="entry name" value="ACYL_COA_DH_1"/>
    <property type="match status" value="1"/>
</dbReference>
<feature type="domain" description="Acyl-CoA dehydrogenase/oxidase C-terminal" evidence="7">
    <location>
        <begin position="230"/>
        <end position="380"/>
    </location>
</feature>
<evidence type="ECO:0000256" key="2">
    <source>
        <dbReference type="ARBA" id="ARBA00009347"/>
    </source>
</evidence>
<evidence type="ECO:0000256" key="6">
    <source>
        <dbReference type="RuleBase" id="RU362125"/>
    </source>
</evidence>
<dbReference type="Gene3D" id="2.40.110.10">
    <property type="entry name" value="Butyryl-CoA Dehydrogenase, subunit A, domain 2"/>
    <property type="match status" value="1"/>
</dbReference>
<dbReference type="InterPro" id="IPR006091">
    <property type="entry name" value="Acyl-CoA_Oxase/DH_mid-dom"/>
</dbReference>
<dbReference type="FunFam" id="1.20.140.10:FF:000004">
    <property type="entry name" value="Acyl-CoA dehydrogenase FadE25"/>
    <property type="match status" value="1"/>
</dbReference>
<dbReference type="SUPFAM" id="SSF47203">
    <property type="entry name" value="Acyl-CoA dehydrogenase C-terminal domain-like"/>
    <property type="match status" value="1"/>
</dbReference>
<dbReference type="GO" id="GO:0003995">
    <property type="term" value="F:acyl-CoA dehydrogenase activity"/>
    <property type="evidence" value="ECO:0007669"/>
    <property type="project" value="InterPro"/>
</dbReference>
<evidence type="ECO:0000256" key="5">
    <source>
        <dbReference type="ARBA" id="ARBA00023002"/>
    </source>
</evidence>
<dbReference type="Gene3D" id="1.20.140.10">
    <property type="entry name" value="Butyryl-CoA Dehydrogenase, subunit A, domain 3"/>
    <property type="match status" value="1"/>
</dbReference>
<evidence type="ECO:0000259" key="8">
    <source>
        <dbReference type="Pfam" id="PF02770"/>
    </source>
</evidence>
<dbReference type="InterPro" id="IPR006089">
    <property type="entry name" value="Acyl-CoA_DH_CS"/>
</dbReference>
<dbReference type="InterPro" id="IPR037069">
    <property type="entry name" value="AcylCoA_DH/ox_N_sf"/>
</dbReference>
<dbReference type="EMBL" id="CP053941">
    <property type="protein sequence ID" value="QKG93984.1"/>
    <property type="molecule type" value="Genomic_DNA"/>
</dbReference>
<feature type="domain" description="Acyl-CoA dehydrogenase/oxidase N-terminal" evidence="9">
    <location>
        <begin position="6"/>
        <end position="117"/>
    </location>
</feature>
<dbReference type="InterPro" id="IPR009075">
    <property type="entry name" value="AcylCo_DH/oxidase_C"/>
</dbReference>
<evidence type="ECO:0000313" key="10">
    <source>
        <dbReference type="EMBL" id="QKG93984.1"/>
    </source>
</evidence>
<accession>A0A7D3XWV3</accession>
<dbReference type="FunFam" id="1.10.540.10:FF:000002">
    <property type="entry name" value="Acyl-CoA dehydrogenase FadE19"/>
    <property type="match status" value="1"/>
</dbReference>
<dbReference type="InterPro" id="IPR013786">
    <property type="entry name" value="AcylCoA_DH/ox_N"/>
</dbReference>
<dbReference type="RefSeq" id="WP_173230674.1">
    <property type="nucleotide sequence ID" value="NZ_CP053941.1"/>
</dbReference>
<evidence type="ECO:0000259" key="9">
    <source>
        <dbReference type="Pfam" id="PF02771"/>
    </source>
</evidence>
<keyword evidence="11" id="KW-1185">Reference proteome</keyword>
<keyword evidence="4 6" id="KW-0274">FAD</keyword>
<dbReference type="PROSITE" id="PS00073">
    <property type="entry name" value="ACYL_COA_DH_2"/>
    <property type="match status" value="1"/>
</dbReference>
<dbReference type="SUPFAM" id="SSF56645">
    <property type="entry name" value="Acyl-CoA dehydrogenase NM domain-like"/>
    <property type="match status" value="1"/>
</dbReference>
<dbReference type="FunFam" id="2.40.110.10:FF:000001">
    <property type="entry name" value="Acyl-CoA dehydrogenase, mitochondrial"/>
    <property type="match status" value="1"/>
</dbReference>
<evidence type="ECO:0000256" key="4">
    <source>
        <dbReference type="ARBA" id="ARBA00022827"/>
    </source>
</evidence>
<evidence type="ECO:0000259" key="7">
    <source>
        <dbReference type="Pfam" id="PF00441"/>
    </source>
</evidence>
<dbReference type="AlphaFoldDB" id="A0A7D3XWV3"/>
<proteinExistence type="inferred from homology"/>
<dbReference type="Gene3D" id="1.10.540.10">
    <property type="entry name" value="Acyl-CoA dehydrogenase/oxidase, N-terminal domain"/>
    <property type="match status" value="1"/>
</dbReference>
<dbReference type="Pfam" id="PF02770">
    <property type="entry name" value="Acyl-CoA_dh_M"/>
    <property type="match status" value="1"/>
</dbReference>
<dbReference type="InterPro" id="IPR046373">
    <property type="entry name" value="Acyl-CoA_Oxase/DH_mid-dom_sf"/>
</dbReference>
<dbReference type="Pfam" id="PF02771">
    <property type="entry name" value="Acyl-CoA_dh_N"/>
    <property type="match status" value="1"/>
</dbReference>
<sequence length="384" mass="42276">MEFQLTDEQKQLREEVRKFADEEIRPVATEYDVEESYPHEIMDKAADMGLLAPHVPVEYGGIGYSSLENAILTEELFAADPGIGLCISSAGFGAEALMEFGTEEQKERVLPEVTAGDAVMGSAISEPQAGSDVTSVATRAEKDGDEWVINGSKMWITNGTVADYFVVVCETDPDIDDRYSGYSQILVEGDRDGLTRDKITGKLGIRASDTAELRFDDVRVPEENLIGQRGMGFLQLMQFFDETRTAVAAQGVGIARGAAERALEYAEEREQFGRSISDFQAIKHKLAEMHTNTEAARWLTYRSAWAVDNEAGDLTALASMAKEFASRTAVEVADEAVQVHGGAGFVNDHDVERLYRDAKITQIYEGTTEIQKNIVARELLDEGM</sequence>
<dbReference type="InterPro" id="IPR009100">
    <property type="entry name" value="AcylCoA_DH/oxidase_NM_dom_sf"/>
</dbReference>
<dbReference type="PANTHER" id="PTHR43884">
    <property type="entry name" value="ACYL-COA DEHYDROGENASE"/>
    <property type="match status" value="1"/>
</dbReference>
<evidence type="ECO:0000313" key="11">
    <source>
        <dbReference type="Proteomes" id="UP000505020"/>
    </source>
</evidence>
<dbReference type="KEGG" id="hsai:HPS36_14335"/>
<evidence type="ECO:0000256" key="1">
    <source>
        <dbReference type="ARBA" id="ARBA00001974"/>
    </source>
</evidence>
<dbReference type="PIRSF" id="PIRSF016578">
    <property type="entry name" value="HsaA"/>
    <property type="match status" value="1"/>
</dbReference>
<organism evidence="10 11">
    <name type="scientific">Halorubrum salinarum</name>
    <dbReference type="NCBI Taxonomy" id="2739057"/>
    <lineage>
        <taxon>Archaea</taxon>
        <taxon>Methanobacteriati</taxon>
        <taxon>Methanobacteriota</taxon>
        <taxon>Stenosarchaea group</taxon>
        <taxon>Halobacteria</taxon>
        <taxon>Halobacteriales</taxon>
        <taxon>Haloferacaceae</taxon>
        <taxon>Halorubrum</taxon>
    </lineage>
</organism>
<reference evidence="10 11" key="1">
    <citation type="submission" date="2020-05" db="EMBL/GenBank/DDBJ databases">
        <title>Halorubrum RHB-C sp.nov., an extremely halophilic archaeon isolated from solar salt farm.</title>
        <authorList>
            <person name="Ho H."/>
            <person name="Danganan R.E."/>
            <person name="Dedeles G.R."/>
            <person name="Kim S.-G."/>
        </authorList>
    </citation>
    <scope>NUCLEOTIDE SEQUENCE [LARGE SCALE GENOMIC DNA]</scope>
    <source>
        <strain evidence="10 11">RHB-C</strain>
    </source>
</reference>
<evidence type="ECO:0000256" key="3">
    <source>
        <dbReference type="ARBA" id="ARBA00022630"/>
    </source>
</evidence>
<comment type="similarity">
    <text evidence="2 6">Belongs to the acyl-CoA dehydrogenase family.</text>
</comment>
<gene>
    <name evidence="10" type="ORF">HPS36_14335</name>
</gene>
<dbReference type="PANTHER" id="PTHR43884:SF12">
    <property type="entry name" value="ISOVALERYL-COA DEHYDROGENASE, MITOCHONDRIAL-RELATED"/>
    <property type="match status" value="1"/>
</dbReference>
<protein>
    <submittedName>
        <fullName evidence="10">Acyl-CoA dehydrogenase family protein</fullName>
    </submittedName>
</protein>
<dbReference type="Proteomes" id="UP000505020">
    <property type="component" value="Chromosome"/>
</dbReference>
<name>A0A7D3XWV3_9EURY</name>
<comment type="cofactor">
    <cofactor evidence="1 6">
        <name>FAD</name>
        <dbReference type="ChEBI" id="CHEBI:57692"/>
    </cofactor>
</comment>
<dbReference type="GO" id="GO:0050660">
    <property type="term" value="F:flavin adenine dinucleotide binding"/>
    <property type="evidence" value="ECO:0007669"/>
    <property type="project" value="InterPro"/>
</dbReference>